<dbReference type="InterPro" id="IPR013096">
    <property type="entry name" value="Cupin_2"/>
</dbReference>
<evidence type="ECO:0000313" key="4">
    <source>
        <dbReference type="Proteomes" id="UP001165283"/>
    </source>
</evidence>
<evidence type="ECO:0000313" key="3">
    <source>
        <dbReference type="EMBL" id="MCO1659563.1"/>
    </source>
</evidence>
<feature type="domain" description="Cupin type-2" evidence="2">
    <location>
        <begin position="34"/>
        <end position="99"/>
    </location>
</feature>
<dbReference type="InterPro" id="IPR014710">
    <property type="entry name" value="RmlC-like_jellyroll"/>
</dbReference>
<keyword evidence="4" id="KW-1185">Reference proteome</keyword>
<dbReference type="EMBL" id="JAGSOV010000067">
    <property type="protein sequence ID" value="MCO1659563.1"/>
    <property type="molecule type" value="Genomic_DNA"/>
</dbReference>
<dbReference type="RefSeq" id="WP_252444382.1">
    <property type="nucleotide sequence ID" value="NZ_JAGSOV010000067.1"/>
</dbReference>
<proteinExistence type="predicted"/>
<comment type="caution">
    <text evidence="3">The sequence shown here is derived from an EMBL/GenBank/DDBJ whole genome shotgun (WGS) entry which is preliminary data.</text>
</comment>
<gene>
    <name evidence="3" type="ORF">KDL28_31290</name>
</gene>
<evidence type="ECO:0000259" key="2">
    <source>
        <dbReference type="Pfam" id="PF07883"/>
    </source>
</evidence>
<reference evidence="3" key="1">
    <citation type="submission" date="2021-04" db="EMBL/GenBank/DDBJ databases">
        <title>Pseudonocardia sp. nov., isolated from sandy soil of mangrove forest.</title>
        <authorList>
            <person name="Zan Z."/>
            <person name="Huang R."/>
            <person name="Liu W."/>
        </authorList>
    </citation>
    <scope>NUCLEOTIDE SEQUENCE</scope>
    <source>
        <strain evidence="3">S2-4</strain>
    </source>
</reference>
<feature type="region of interest" description="Disordered" evidence="1">
    <location>
        <begin position="1"/>
        <end position="23"/>
    </location>
</feature>
<dbReference type="Proteomes" id="UP001165283">
    <property type="component" value="Unassembled WGS sequence"/>
</dbReference>
<evidence type="ECO:0000256" key="1">
    <source>
        <dbReference type="SAM" id="MobiDB-lite"/>
    </source>
</evidence>
<dbReference type="Gene3D" id="2.60.120.10">
    <property type="entry name" value="Jelly Rolls"/>
    <property type="match status" value="1"/>
</dbReference>
<dbReference type="InterPro" id="IPR011051">
    <property type="entry name" value="RmlC_Cupin_sf"/>
</dbReference>
<accession>A0ABT1A982</accession>
<dbReference type="SUPFAM" id="SSF51182">
    <property type="entry name" value="RmlC-like cupins"/>
    <property type="match status" value="1"/>
</dbReference>
<protein>
    <submittedName>
        <fullName evidence="3">Cupin domain-containing protein</fullName>
    </submittedName>
</protein>
<sequence>MSDAVSEEQTPARASGQFDGRDLGGSVSVILVSTDEPGAGPALHRHTYDETFVIHRGAAEFTLGGAVAVHGAGEIVVAPPMVAHKFRNVGSDRLEMTNIHASPVIETEWLEELP</sequence>
<organism evidence="3 4">
    <name type="scientific">Pseudonocardia humida</name>
    <dbReference type="NCBI Taxonomy" id="2800819"/>
    <lineage>
        <taxon>Bacteria</taxon>
        <taxon>Bacillati</taxon>
        <taxon>Actinomycetota</taxon>
        <taxon>Actinomycetes</taxon>
        <taxon>Pseudonocardiales</taxon>
        <taxon>Pseudonocardiaceae</taxon>
        <taxon>Pseudonocardia</taxon>
    </lineage>
</organism>
<name>A0ABT1A982_9PSEU</name>
<dbReference type="Pfam" id="PF07883">
    <property type="entry name" value="Cupin_2"/>
    <property type="match status" value="1"/>
</dbReference>